<comment type="caution">
    <text evidence="2">The sequence shown here is derived from an EMBL/GenBank/DDBJ whole genome shotgun (WGS) entry which is preliminary data.</text>
</comment>
<dbReference type="CDD" id="cd05930">
    <property type="entry name" value="A_NRPS"/>
    <property type="match status" value="1"/>
</dbReference>
<dbReference type="Pfam" id="PF00501">
    <property type="entry name" value="AMP-binding"/>
    <property type="match status" value="1"/>
</dbReference>
<evidence type="ECO:0000313" key="3">
    <source>
        <dbReference type="Proteomes" id="UP000434409"/>
    </source>
</evidence>
<proteinExistence type="predicted"/>
<dbReference type="SUPFAM" id="SSF56801">
    <property type="entry name" value="Acetyl-CoA synthetase-like"/>
    <property type="match status" value="1"/>
</dbReference>
<dbReference type="InterPro" id="IPR045851">
    <property type="entry name" value="AMP-bd_C_sf"/>
</dbReference>
<accession>A0A6N7USD0</accession>
<protein>
    <submittedName>
        <fullName evidence="2">Amino acid adenylation domain-containing protein</fullName>
    </submittedName>
</protein>
<dbReference type="Gene3D" id="3.40.50.12780">
    <property type="entry name" value="N-terminal domain of ligase-like"/>
    <property type="match status" value="1"/>
</dbReference>
<dbReference type="AlphaFoldDB" id="A0A6N7USD0"/>
<dbReference type="GO" id="GO:0043041">
    <property type="term" value="P:amino acid activation for nonribosomal peptide biosynthetic process"/>
    <property type="evidence" value="ECO:0007669"/>
    <property type="project" value="TreeGrafter"/>
</dbReference>
<evidence type="ECO:0000313" key="2">
    <source>
        <dbReference type="EMBL" id="MSR93434.1"/>
    </source>
</evidence>
<dbReference type="InterPro" id="IPR042099">
    <property type="entry name" value="ANL_N_sf"/>
</dbReference>
<dbReference type="Proteomes" id="UP000434409">
    <property type="component" value="Unassembled WGS sequence"/>
</dbReference>
<keyword evidence="3" id="KW-1185">Reference proteome</keyword>
<name>A0A6N7USD0_9FIRM</name>
<feature type="domain" description="AMP-dependent synthetase/ligase" evidence="1">
    <location>
        <begin position="8"/>
        <end position="372"/>
    </location>
</feature>
<sequence length="513" mass="57855">MKNILEWLEQQEEKRPDALAVDDGNKTYTWRELSERARAIGELLCEECSPGQPVAILADKSTEVLAAMMGIVYAGCFYVIISPGQPIDRRAHIFQVLDAKVLITGREHREKATEAGYTGKILQLEELMEAGENKTPQGTATGDFLKERRQRATDRDILYGIFTSGSTGVPKCIVVSHRAVLDFITHFVDTFHLTAEERFGNQAPFDFDVSVKDIYSSMAVGAPLILIPKELFSTPAGLLDYLEEKQATVLVWAVSALTLVSSLKGLQYKVPSQVKKIMFSGEVMPAKQLRIWQEALPETEFANIYGPTEITCNCTYHKIDRMVEDGEKLPVGIPFEGRKVFLRNTEEKELGGKTVEIGEICVAGESISDGYYHNQEETDKRFLTHTFADGKQAWCYCTGDLGYYGEQGELYFAGRKDFQIKHMGHRIELEEIERSMEQIPGVERSCCGLDTRRGKLVAFYMGEAEVKEIRTRLKKAVPVYMIPQKFVQMEKMPLTKNGKTDRGYFRARLEGDA</sequence>
<dbReference type="InterPro" id="IPR010071">
    <property type="entry name" value="AA_adenyl_dom"/>
</dbReference>
<dbReference type="InterPro" id="IPR000873">
    <property type="entry name" value="AMP-dep_synth/lig_dom"/>
</dbReference>
<dbReference type="RefSeq" id="WP_154476430.1">
    <property type="nucleotide sequence ID" value="NZ_VULY01000018.1"/>
</dbReference>
<dbReference type="Gene3D" id="3.30.300.30">
    <property type="match status" value="1"/>
</dbReference>
<dbReference type="PANTHER" id="PTHR45527">
    <property type="entry name" value="NONRIBOSOMAL PEPTIDE SYNTHETASE"/>
    <property type="match status" value="1"/>
</dbReference>
<dbReference type="GO" id="GO:0044550">
    <property type="term" value="P:secondary metabolite biosynthetic process"/>
    <property type="evidence" value="ECO:0007669"/>
    <property type="project" value="TreeGrafter"/>
</dbReference>
<dbReference type="NCBIfam" id="TIGR01733">
    <property type="entry name" value="AA-adenyl-dom"/>
    <property type="match status" value="1"/>
</dbReference>
<dbReference type="GO" id="GO:0005737">
    <property type="term" value="C:cytoplasm"/>
    <property type="evidence" value="ECO:0007669"/>
    <property type="project" value="TreeGrafter"/>
</dbReference>
<evidence type="ECO:0000259" key="1">
    <source>
        <dbReference type="Pfam" id="PF00501"/>
    </source>
</evidence>
<dbReference type="GO" id="GO:0031177">
    <property type="term" value="F:phosphopantetheine binding"/>
    <property type="evidence" value="ECO:0007669"/>
    <property type="project" value="TreeGrafter"/>
</dbReference>
<dbReference type="PANTHER" id="PTHR45527:SF1">
    <property type="entry name" value="FATTY ACID SYNTHASE"/>
    <property type="match status" value="1"/>
</dbReference>
<reference evidence="2 3" key="1">
    <citation type="submission" date="2019-08" db="EMBL/GenBank/DDBJ databases">
        <title>In-depth cultivation of the pig gut microbiome towards novel bacterial diversity and tailored functional studies.</title>
        <authorList>
            <person name="Wylensek D."/>
            <person name="Hitch T.C.A."/>
            <person name="Clavel T."/>
        </authorList>
    </citation>
    <scope>NUCLEOTIDE SEQUENCE [LARGE SCALE GENOMIC DNA]</scope>
    <source>
        <strain evidence="2 3">68-1-5</strain>
    </source>
</reference>
<dbReference type="EMBL" id="VULY01000018">
    <property type="protein sequence ID" value="MSR93434.1"/>
    <property type="molecule type" value="Genomic_DNA"/>
</dbReference>
<gene>
    <name evidence="2" type="ORF">FYJ34_03900</name>
</gene>
<organism evidence="2 3">
    <name type="scientific">Suipraeoptans intestinalis</name>
    <dbReference type="NCBI Taxonomy" id="2606628"/>
    <lineage>
        <taxon>Bacteria</taxon>
        <taxon>Bacillati</taxon>
        <taxon>Bacillota</taxon>
        <taxon>Clostridia</taxon>
        <taxon>Lachnospirales</taxon>
        <taxon>Lachnospiraceae</taxon>
        <taxon>Suipraeoptans</taxon>
    </lineage>
</organism>